<dbReference type="FunFam" id="3.30.160.60:FF:000125">
    <property type="entry name" value="Putative zinc finger protein 143"/>
    <property type="match status" value="1"/>
</dbReference>
<dbReference type="InterPro" id="IPR013087">
    <property type="entry name" value="Znf_C2H2_type"/>
</dbReference>
<dbReference type="OrthoDB" id="654211at2759"/>
<dbReference type="PROSITE" id="PS00028">
    <property type="entry name" value="ZINC_FINGER_C2H2_1"/>
    <property type="match status" value="1"/>
</dbReference>
<gene>
    <name evidence="7" type="ORF">FOMPIDRAFT_1082925</name>
</gene>
<sequence>NSVRPFQCSHSGCGKSYTTRQDCQRHENTHIFRWKCDHCGKYLKRDDAVSRH</sequence>
<proteinExistence type="predicted"/>
<feature type="domain" description="C2H2-type" evidence="6">
    <location>
        <begin position="6"/>
        <end position="30"/>
    </location>
</feature>
<dbReference type="STRING" id="743788.S8DU30"/>
<dbReference type="Gene3D" id="3.30.160.60">
    <property type="entry name" value="Classic Zinc Finger"/>
    <property type="match status" value="1"/>
</dbReference>
<keyword evidence="3 5" id="KW-0863">Zinc-finger</keyword>
<dbReference type="InParanoid" id="S8DU30"/>
<accession>S8DU30</accession>
<keyword evidence="1" id="KW-0479">Metal-binding</keyword>
<dbReference type="GO" id="GO:0000978">
    <property type="term" value="F:RNA polymerase II cis-regulatory region sequence-specific DNA binding"/>
    <property type="evidence" value="ECO:0007669"/>
    <property type="project" value="UniProtKB-ARBA"/>
</dbReference>
<keyword evidence="2" id="KW-0677">Repeat</keyword>
<evidence type="ECO:0000256" key="3">
    <source>
        <dbReference type="ARBA" id="ARBA00022771"/>
    </source>
</evidence>
<protein>
    <recommendedName>
        <fullName evidence="6">C2H2-type domain-containing protein</fullName>
    </recommendedName>
</protein>
<evidence type="ECO:0000256" key="1">
    <source>
        <dbReference type="ARBA" id="ARBA00022723"/>
    </source>
</evidence>
<evidence type="ECO:0000256" key="4">
    <source>
        <dbReference type="ARBA" id="ARBA00022833"/>
    </source>
</evidence>
<dbReference type="InterPro" id="IPR036236">
    <property type="entry name" value="Znf_C2H2_sf"/>
</dbReference>
<dbReference type="SUPFAM" id="SSF57667">
    <property type="entry name" value="beta-beta-alpha zinc fingers"/>
    <property type="match status" value="1"/>
</dbReference>
<dbReference type="SMART" id="SM00355">
    <property type="entry name" value="ZnF_C2H2"/>
    <property type="match status" value="1"/>
</dbReference>
<dbReference type="AlphaFoldDB" id="S8DU30"/>
<dbReference type="HOGENOM" id="CLU_3092923_0_0_1"/>
<evidence type="ECO:0000256" key="2">
    <source>
        <dbReference type="ARBA" id="ARBA00022737"/>
    </source>
</evidence>
<evidence type="ECO:0000313" key="7">
    <source>
        <dbReference type="EMBL" id="EPS96152.1"/>
    </source>
</evidence>
<name>S8DU30_FOMSC</name>
<reference evidence="7 8" key="1">
    <citation type="journal article" date="2012" name="Science">
        <title>The Paleozoic origin of enzymatic lignin decomposition reconstructed from 31 fungal genomes.</title>
        <authorList>
            <person name="Floudas D."/>
            <person name="Binder M."/>
            <person name="Riley R."/>
            <person name="Barry K."/>
            <person name="Blanchette R.A."/>
            <person name="Henrissat B."/>
            <person name="Martinez A.T."/>
            <person name="Otillar R."/>
            <person name="Spatafora J.W."/>
            <person name="Yadav J.S."/>
            <person name="Aerts A."/>
            <person name="Benoit I."/>
            <person name="Boyd A."/>
            <person name="Carlson A."/>
            <person name="Copeland A."/>
            <person name="Coutinho P.M."/>
            <person name="de Vries R.P."/>
            <person name="Ferreira P."/>
            <person name="Findley K."/>
            <person name="Foster B."/>
            <person name="Gaskell J."/>
            <person name="Glotzer D."/>
            <person name="Gorecki P."/>
            <person name="Heitman J."/>
            <person name="Hesse C."/>
            <person name="Hori C."/>
            <person name="Igarashi K."/>
            <person name="Jurgens J.A."/>
            <person name="Kallen N."/>
            <person name="Kersten P."/>
            <person name="Kohler A."/>
            <person name="Kuees U."/>
            <person name="Kumar T.K.A."/>
            <person name="Kuo A."/>
            <person name="LaButti K."/>
            <person name="Larrondo L.F."/>
            <person name="Lindquist E."/>
            <person name="Ling A."/>
            <person name="Lombard V."/>
            <person name="Lucas S."/>
            <person name="Lundell T."/>
            <person name="Martin R."/>
            <person name="McLaughlin D.J."/>
            <person name="Morgenstern I."/>
            <person name="Morin E."/>
            <person name="Murat C."/>
            <person name="Nagy L.G."/>
            <person name="Nolan M."/>
            <person name="Ohm R.A."/>
            <person name="Patyshakuliyeva A."/>
            <person name="Rokas A."/>
            <person name="Ruiz-Duenas F.J."/>
            <person name="Sabat G."/>
            <person name="Salamov A."/>
            <person name="Samejima M."/>
            <person name="Schmutz J."/>
            <person name="Slot J.C."/>
            <person name="St John F."/>
            <person name="Stenlid J."/>
            <person name="Sun H."/>
            <person name="Sun S."/>
            <person name="Syed K."/>
            <person name="Tsang A."/>
            <person name="Wiebenga A."/>
            <person name="Young D."/>
            <person name="Pisabarro A."/>
            <person name="Eastwood D.C."/>
            <person name="Martin F."/>
            <person name="Cullen D."/>
            <person name="Grigoriev I.V."/>
            <person name="Hibbett D.S."/>
        </authorList>
    </citation>
    <scope>NUCLEOTIDE SEQUENCE</scope>
    <source>
        <strain evidence="8">FP-58527</strain>
    </source>
</reference>
<dbReference type="EMBL" id="KE504193">
    <property type="protein sequence ID" value="EPS96152.1"/>
    <property type="molecule type" value="Genomic_DNA"/>
</dbReference>
<organism evidence="7 8">
    <name type="scientific">Fomitopsis schrenkii</name>
    <name type="common">Brown rot fungus</name>
    <dbReference type="NCBI Taxonomy" id="2126942"/>
    <lineage>
        <taxon>Eukaryota</taxon>
        <taxon>Fungi</taxon>
        <taxon>Dikarya</taxon>
        <taxon>Basidiomycota</taxon>
        <taxon>Agaricomycotina</taxon>
        <taxon>Agaricomycetes</taxon>
        <taxon>Polyporales</taxon>
        <taxon>Fomitopsis</taxon>
    </lineage>
</organism>
<evidence type="ECO:0000259" key="6">
    <source>
        <dbReference type="PROSITE" id="PS50157"/>
    </source>
</evidence>
<evidence type="ECO:0000313" key="8">
    <source>
        <dbReference type="Proteomes" id="UP000015241"/>
    </source>
</evidence>
<feature type="non-terminal residue" evidence="7">
    <location>
        <position position="1"/>
    </location>
</feature>
<keyword evidence="8" id="KW-1185">Reference proteome</keyword>
<keyword evidence="4" id="KW-0862">Zinc</keyword>
<evidence type="ECO:0000256" key="5">
    <source>
        <dbReference type="PROSITE-ProRule" id="PRU00042"/>
    </source>
</evidence>
<feature type="non-terminal residue" evidence="7">
    <location>
        <position position="52"/>
    </location>
</feature>
<dbReference type="GO" id="GO:0000981">
    <property type="term" value="F:DNA-binding transcription factor activity, RNA polymerase II-specific"/>
    <property type="evidence" value="ECO:0007669"/>
    <property type="project" value="UniProtKB-ARBA"/>
</dbReference>
<dbReference type="Proteomes" id="UP000015241">
    <property type="component" value="Unassembled WGS sequence"/>
</dbReference>
<dbReference type="GO" id="GO:0008270">
    <property type="term" value="F:zinc ion binding"/>
    <property type="evidence" value="ECO:0007669"/>
    <property type="project" value="UniProtKB-KW"/>
</dbReference>
<dbReference type="PROSITE" id="PS50157">
    <property type="entry name" value="ZINC_FINGER_C2H2_2"/>
    <property type="match status" value="1"/>
</dbReference>